<name>A0A0F5JFF9_9BACT</name>
<proteinExistence type="inferred from homology"/>
<dbReference type="PATRIC" id="fig|927665.4.peg.2313"/>
<dbReference type="SMART" id="SM00965">
    <property type="entry name" value="STN"/>
    <property type="match status" value="1"/>
</dbReference>
<gene>
    <name evidence="6" type="ORF">HMPREF1535_02249</name>
</gene>
<dbReference type="SUPFAM" id="SSF56935">
    <property type="entry name" value="Porins"/>
    <property type="match status" value="1"/>
</dbReference>
<protein>
    <submittedName>
        <fullName evidence="6">SusC/RagA family TonB-linked outer membrane protein</fullName>
    </submittedName>
</protein>
<comment type="subcellular location">
    <subcellularLocation>
        <location evidence="4">Cell outer membrane</location>
        <topology evidence="4">Multi-pass membrane protein</topology>
    </subcellularLocation>
</comment>
<organism evidence="6 7">
    <name type="scientific">Parabacteroides goldsteinii DSM 19448 = WAL 12034</name>
    <dbReference type="NCBI Taxonomy" id="927665"/>
    <lineage>
        <taxon>Bacteria</taxon>
        <taxon>Pseudomonadati</taxon>
        <taxon>Bacteroidota</taxon>
        <taxon>Bacteroidia</taxon>
        <taxon>Bacteroidales</taxon>
        <taxon>Tannerellaceae</taxon>
        <taxon>Parabacteroides</taxon>
    </lineage>
</organism>
<dbReference type="HOGENOM" id="CLU_004317_1_0_10"/>
<dbReference type="PROSITE" id="PS52016">
    <property type="entry name" value="TONB_DEPENDENT_REC_3"/>
    <property type="match status" value="1"/>
</dbReference>
<dbReference type="InterPro" id="IPR012910">
    <property type="entry name" value="Plug_dom"/>
</dbReference>
<evidence type="ECO:0000259" key="5">
    <source>
        <dbReference type="SMART" id="SM00965"/>
    </source>
</evidence>
<dbReference type="Proteomes" id="UP000033047">
    <property type="component" value="Unassembled WGS sequence"/>
</dbReference>
<dbReference type="Gene3D" id="3.55.50.30">
    <property type="match status" value="1"/>
</dbReference>
<evidence type="ECO:0000256" key="2">
    <source>
        <dbReference type="ARBA" id="ARBA00023136"/>
    </source>
</evidence>
<dbReference type="NCBIfam" id="TIGR04056">
    <property type="entry name" value="OMP_RagA_SusC"/>
    <property type="match status" value="1"/>
</dbReference>
<keyword evidence="3 4" id="KW-0998">Cell outer membrane</keyword>
<dbReference type="InterPro" id="IPR023996">
    <property type="entry name" value="TonB-dep_OMP_SusC/RagA"/>
</dbReference>
<dbReference type="InterPro" id="IPR023997">
    <property type="entry name" value="TonB-dep_OMP_SusC/RagA_CS"/>
</dbReference>
<dbReference type="Pfam" id="PF07715">
    <property type="entry name" value="Plug"/>
    <property type="match status" value="1"/>
</dbReference>
<dbReference type="Gene3D" id="2.170.130.10">
    <property type="entry name" value="TonB-dependent receptor, plug domain"/>
    <property type="match status" value="1"/>
</dbReference>
<evidence type="ECO:0000256" key="3">
    <source>
        <dbReference type="ARBA" id="ARBA00023237"/>
    </source>
</evidence>
<comment type="similarity">
    <text evidence="4">Belongs to the TonB-dependent receptor family.</text>
</comment>
<dbReference type="FunFam" id="2.60.40.1120:FF:000003">
    <property type="entry name" value="Outer membrane protein Omp121"/>
    <property type="match status" value="1"/>
</dbReference>
<dbReference type="Gene3D" id="2.60.40.1120">
    <property type="entry name" value="Carboxypeptidase-like, regulatory domain"/>
    <property type="match status" value="1"/>
</dbReference>
<dbReference type="InterPro" id="IPR011662">
    <property type="entry name" value="Secretin/TonB_short_N"/>
</dbReference>
<keyword evidence="2 4" id="KW-0472">Membrane</keyword>
<dbReference type="SUPFAM" id="SSF49464">
    <property type="entry name" value="Carboxypeptidase regulatory domain-like"/>
    <property type="match status" value="1"/>
</dbReference>
<reference evidence="6 7" key="1">
    <citation type="submission" date="2013-04" db="EMBL/GenBank/DDBJ databases">
        <title>The Genome Sequence of Parabacteroides goldsteinii DSM 19448.</title>
        <authorList>
            <consortium name="The Broad Institute Genomics Platform"/>
            <person name="Earl A."/>
            <person name="Ward D."/>
            <person name="Feldgarden M."/>
            <person name="Gevers D."/>
            <person name="Martens E."/>
            <person name="Sakamoto M."/>
            <person name="Benno Y."/>
            <person name="Song Y."/>
            <person name="Liu C."/>
            <person name="Lee J."/>
            <person name="Bolanos M."/>
            <person name="Vaisanen M.L."/>
            <person name="Finegold S.M."/>
            <person name="Walker B."/>
            <person name="Young S."/>
            <person name="Zeng Q."/>
            <person name="Gargeya S."/>
            <person name="Fitzgerald M."/>
            <person name="Haas B."/>
            <person name="Abouelleil A."/>
            <person name="Allen A.W."/>
            <person name="Alvarado L."/>
            <person name="Arachchi H.M."/>
            <person name="Berlin A.M."/>
            <person name="Chapman S.B."/>
            <person name="Gainer-Dewar J."/>
            <person name="Goldberg J."/>
            <person name="Griggs A."/>
            <person name="Gujja S."/>
            <person name="Hansen M."/>
            <person name="Howarth C."/>
            <person name="Imamovic A."/>
            <person name="Ireland A."/>
            <person name="Larimer J."/>
            <person name="McCowan C."/>
            <person name="Murphy C."/>
            <person name="Pearson M."/>
            <person name="Poon T.W."/>
            <person name="Priest M."/>
            <person name="Roberts A."/>
            <person name="Saif S."/>
            <person name="Shea T."/>
            <person name="Sisk P."/>
            <person name="Sykes S."/>
            <person name="Wortman J."/>
            <person name="Nusbaum C."/>
            <person name="Birren B."/>
        </authorList>
    </citation>
    <scope>NUCLEOTIDE SEQUENCE [LARGE SCALE GENOMIC DNA]</scope>
    <source>
        <strain evidence="6 7">DSM 19448</strain>
    </source>
</reference>
<dbReference type="STRING" id="927665.HMPREF1535_02249"/>
<dbReference type="NCBIfam" id="TIGR04057">
    <property type="entry name" value="SusC_RagA_signa"/>
    <property type="match status" value="1"/>
</dbReference>
<keyword evidence="1 4" id="KW-0813">Transport</keyword>
<dbReference type="GO" id="GO:0009279">
    <property type="term" value="C:cell outer membrane"/>
    <property type="evidence" value="ECO:0007669"/>
    <property type="project" value="UniProtKB-SubCell"/>
</dbReference>
<evidence type="ECO:0000313" key="7">
    <source>
        <dbReference type="Proteomes" id="UP000033047"/>
    </source>
</evidence>
<keyword evidence="4" id="KW-1134">Transmembrane beta strand</keyword>
<evidence type="ECO:0000256" key="1">
    <source>
        <dbReference type="ARBA" id="ARBA00022448"/>
    </source>
</evidence>
<dbReference type="InterPro" id="IPR039426">
    <property type="entry name" value="TonB-dep_rcpt-like"/>
</dbReference>
<dbReference type="AlphaFoldDB" id="A0A0F5JFF9"/>
<dbReference type="Pfam" id="PF07660">
    <property type="entry name" value="STN"/>
    <property type="match status" value="1"/>
</dbReference>
<sequence length="1123" mass="125784">MNSISDKKIERLSFAIKIFRVMRLCLLFIALSLTQVFASVSYSQSTSLTLKMKNVSIEDVLNKIEEKTEFRFLYNKDVVNVGQRVNVSVNESSISDILNNILKNTDIHYTISDRQIVLSKSGLFALVSNERIVTGIVTDENGEPIIGANIIVKNDPTLGGITDVNGKFSITVPEKATLVISYIGYESKEIAVTNQSAIQVVLKESHSQLDEVIVVGYGSTSTRKTVSSVTSVKTDKIDELPYTSTSAALQGRAAGVIVQQTGGEPGGTVPTISIRGGGTPLYIIDGIIREPLDFNALTSSDIESISVLKDASATAVYGAQAGNGIVLVTTKRGNSEKINIDYTAGFDWSRPTIIPDRVNAVEYVTAANKAAEYDGRGAYAMYSEDVVNKVLNHSDPANYPDNDWLKMAINNFAPQMRHNLSMSGKSKNGVKYYTSLGYLNQESLFKQSHNNTFKRYNIRSNVSSSFDNIGLEVGLNLDAILEKRNPNPYGQSQIWRNLLAYNKPIDVAYNPDGTYSAFSVHPLAWLDKESGYDRVSDNILNTQLYATWTLPWDKGLKFKILANSRYSNYNEKYFKSSAPQYSPSGVLKEAAPSEMSLTNSWWRNNTLEASVEYSRAFDRHFLEVQGVYSYYNTTNEEFSASRNGFISNDFDQLFAGDASTQQNTGTAQEGARIGYVGRLRYNYADKYLLEGNFRYDGSDNFARDQRWGFFPSGAVAWVVSEEGFMKTLKDKQIIDFFKIRASYGQVGLETGVARFGYIPTYSYNSQSAVVGGEFVPGFTEGNLVSNALSWYTKDVFDIGFDMAFLNNHLNFTFDYYYYKTKGYLISPQNRYTTTLGKDLPQVKSNSIHRRAGYEAMVRYKNKVGHLNYDLGFNFTTYDELWEVNESESEATLKNPKKRSTHQKNYYGNAYQSSGIYQSTADVLDNPRFLSATELKPGDLAYIDVNGDGKIDSEDQVRIGKPFFPSFNYGFDFNLDYKGFFLYGLFQGTGPRYVELSGLMKGGNTMEMNYKYQLDFWTPENVDAAYPRASSYQNINSSNNTQSSDFWIKNASYFRLKSLQFGYDFKNILLRNVNAISKLKLSVMGTNLFTISGVKDYFDPEVVDGSGQGYPVQQTFSVALNVGF</sequence>
<keyword evidence="4" id="KW-0812">Transmembrane</keyword>
<accession>A0A0F5JFF9</accession>
<comment type="caution">
    <text evidence="6">The sequence shown here is derived from an EMBL/GenBank/DDBJ whole genome shotgun (WGS) entry which is preliminary data.</text>
</comment>
<evidence type="ECO:0000256" key="4">
    <source>
        <dbReference type="PROSITE-ProRule" id="PRU01360"/>
    </source>
</evidence>
<dbReference type="InterPro" id="IPR008969">
    <property type="entry name" value="CarboxyPept-like_regulatory"/>
</dbReference>
<evidence type="ECO:0000313" key="6">
    <source>
        <dbReference type="EMBL" id="KKB56275.1"/>
    </source>
</evidence>
<dbReference type="Pfam" id="PF13715">
    <property type="entry name" value="CarbopepD_reg_2"/>
    <property type="match status" value="1"/>
</dbReference>
<dbReference type="EMBL" id="AQHV01000011">
    <property type="protein sequence ID" value="KKB56275.1"/>
    <property type="molecule type" value="Genomic_DNA"/>
</dbReference>
<dbReference type="InterPro" id="IPR037066">
    <property type="entry name" value="Plug_dom_sf"/>
</dbReference>
<feature type="domain" description="Secretin/TonB short N-terminal" evidence="5">
    <location>
        <begin position="70"/>
        <end position="121"/>
    </location>
</feature>